<dbReference type="InterPro" id="IPR000835">
    <property type="entry name" value="HTH_MarR-typ"/>
</dbReference>
<dbReference type="AlphaFoldDB" id="A0A2V5IQ06"/>
<evidence type="ECO:0000259" key="1">
    <source>
        <dbReference type="PROSITE" id="PS50995"/>
    </source>
</evidence>
<dbReference type="OrthoDB" id="162531at2"/>
<dbReference type="SMART" id="SM00347">
    <property type="entry name" value="HTH_MARR"/>
    <property type="match status" value="1"/>
</dbReference>
<dbReference type="GO" id="GO:0003700">
    <property type="term" value="F:DNA-binding transcription factor activity"/>
    <property type="evidence" value="ECO:0007669"/>
    <property type="project" value="InterPro"/>
</dbReference>
<gene>
    <name evidence="2" type="ORF">CVS30_15165</name>
</gene>
<dbReference type="PANTHER" id="PTHR33164">
    <property type="entry name" value="TRANSCRIPTIONAL REGULATOR, MARR FAMILY"/>
    <property type="match status" value="1"/>
</dbReference>
<dbReference type="Pfam" id="PF12802">
    <property type="entry name" value="MarR_2"/>
    <property type="match status" value="1"/>
</dbReference>
<dbReference type="InterPro" id="IPR036390">
    <property type="entry name" value="WH_DNA-bd_sf"/>
</dbReference>
<dbReference type="PROSITE" id="PS50995">
    <property type="entry name" value="HTH_MARR_2"/>
    <property type="match status" value="1"/>
</dbReference>
<feature type="domain" description="HTH marR-type" evidence="1">
    <location>
        <begin position="7"/>
        <end position="141"/>
    </location>
</feature>
<organism evidence="2 3">
    <name type="scientific">Arthrobacter psychrolactophilus</name>
    <dbReference type="NCBI Taxonomy" id="92442"/>
    <lineage>
        <taxon>Bacteria</taxon>
        <taxon>Bacillati</taxon>
        <taxon>Actinomycetota</taxon>
        <taxon>Actinomycetes</taxon>
        <taxon>Micrococcales</taxon>
        <taxon>Micrococcaceae</taxon>
        <taxon>Arthrobacter</taxon>
    </lineage>
</organism>
<name>A0A2V5IQ06_9MICC</name>
<keyword evidence="3" id="KW-1185">Reference proteome</keyword>
<dbReference type="GO" id="GO:0006950">
    <property type="term" value="P:response to stress"/>
    <property type="evidence" value="ECO:0007669"/>
    <property type="project" value="TreeGrafter"/>
</dbReference>
<dbReference type="PANTHER" id="PTHR33164:SF106">
    <property type="entry name" value="TRANSCRIPTIONAL REGULATORY PROTEIN"/>
    <property type="match status" value="1"/>
</dbReference>
<protein>
    <submittedName>
        <fullName evidence="2">MarR family transcriptional regulator</fullName>
    </submittedName>
</protein>
<reference evidence="2 3" key="1">
    <citation type="submission" date="2018-05" db="EMBL/GenBank/DDBJ databases">
        <title>Genetic diversity of glacier-inhabiting Cryobacterium bacteria in China and description of Cryobacterium mengkeensis sp. nov. and Arthrobacter glacialis sp. nov.</title>
        <authorList>
            <person name="Liu Q."/>
            <person name="Xin Y.-H."/>
        </authorList>
    </citation>
    <scope>NUCLEOTIDE SEQUENCE [LARGE SCALE GENOMIC DNA]</scope>
    <source>
        <strain evidence="2 3">B7</strain>
    </source>
</reference>
<proteinExistence type="predicted"/>
<dbReference type="InterPro" id="IPR039422">
    <property type="entry name" value="MarR/SlyA-like"/>
</dbReference>
<evidence type="ECO:0000313" key="2">
    <source>
        <dbReference type="EMBL" id="PYI37482.1"/>
    </source>
</evidence>
<accession>A0A2V5IQ06</accession>
<evidence type="ECO:0000313" key="3">
    <source>
        <dbReference type="Proteomes" id="UP000247980"/>
    </source>
</evidence>
<dbReference type="Gene3D" id="1.10.10.10">
    <property type="entry name" value="Winged helix-like DNA-binding domain superfamily/Winged helix DNA-binding domain"/>
    <property type="match status" value="1"/>
</dbReference>
<sequence>MMSYQSQLMLLTAMREFVLESDRYVDRAAAVHGLHRTHLNALGFLVGSGPSGSTPGVLGHALNLSSPAVTALVDRLEKSGHVTRKRGTSDRRQVELAMTDSARVVGRQLFGPLSEHLGHALENYSPEELALVERFLREMTLATAEAKNNLTAVSDSTLDD</sequence>
<dbReference type="InterPro" id="IPR036388">
    <property type="entry name" value="WH-like_DNA-bd_sf"/>
</dbReference>
<dbReference type="PRINTS" id="PR00598">
    <property type="entry name" value="HTHMARR"/>
</dbReference>
<dbReference type="SUPFAM" id="SSF46785">
    <property type="entry name" value="Winged helix' DNA-binding domain"/>
    <property type="match status" value="1"/>
</dbReference>
<dbReference type="RefSeq" id="WP_110486397.1">
    <property type="nucleotide sequence ID" value="NZ_QJVC01000021.1"/>
</dbReference>
<comment type="caution">
    <text evidence="2">The sequence shown here is derived from an EMBL/GenBank/DDBJ whole genome shotgun (WGS) entry which is preliminary data.</text>
</comment>
<dbReference type="EMBL" id="QJVC01000021">
    <property type="protein sequence ID" value="PYI37482.1"/>
    <property type="molecule type" value="Genomic_DNA"/>
</dbReference>
<dbReference type="Proteomes" id="UP000247980">
    <property type="component" value="Unassembled WGS sequence"/>
</dbReference>